<feature type="non-terminal residue" evidence="1">
    <location>
        <position position="1"/>
    </location>
</feature>
<sequence length="374" mass="42096">LQKGAGVTASSYIGYDFGIIKLSNERSRYGEPKDETRDVSTLKIKQLSNANNRVTRARVERSNDGIKWFGVDIVNLPDCDKLVTVNFRRTVPSRFWRLRPLTFSGGDTDFWSVVALELIDFETTQITNIQDRLFIENRNRDYQTPVIPLKGFYDLIDTQTELSRFGMELPTQMLYITISFMAAVRLLGRPLIIGDIIEIPSETQFSATMEPIKKYMEVTDVGWSTEGYTPGWKPTLLRCIAQPMLASQETQDVFGDMVGEVDSTGLFDIDDGQHPIYQDYSESSQTIEEQAVQDSAAPQRGRDSGNEIHQFEVDQIQAAADVGINITKIGLNPQGLYVEDALPPNGEDFTMGDTFPLTPTNEDYHRLTFSGLAE</sequence>
<dbReference type="Gene3D" id="2.60.120.260">
    <property type="entry name" value="Galactose-binding domain-like"/>
    <property type="match status" value="1"/>
</dbReference>
<dbReference type="InterPro" id="IPR008979">
    <property type="entry name" value="Galactose-bd-like_sf"/>
</dbReference>
<comment type="caution">
    <text evidence="1">The sequence shown here is derived from an EMBL/GenBank/DDBJ whole genome shotgun (WGS) entry which is preliminary data.</text>
</comment>
<evidence type="ECO:0000313" key="1">
    <source>
        <dbReference type="EMBL" id="KKK67387.1"/>
    </source>
</evidence>
<gene>
    <name evidence="1" type="ORF">LCGC14_2954580</name>
</gene>
<proteinExistence type="predicted"/>
<protein>
    <submittedName>
        <fullName evidence="1">Uncharacterized protein</fullName>
    </submittedName>
</protein>
<name>A0A0F8XDX8_9ZZZZ</name>
<dbReference type="SUPFAM" id="SSF49785">
    <property type="entry name" value="Galactose-binding domain-like"/>
    <property type="match status" value="1"/>
</dbReference>
<accession>A0A0F8XDX8</accession>
<dbReference type="AlphaFoldDB" id="A0A0F8XDX8"/>
<feature type="non-terminal residue" evidence="1">
    <location>
        <position position="374"/>
    </location>
</feature>
<organism evidence="1">
    <name type="scientific">marine sediment metagenome</name>
    <dbReference type="NCBI Taxonomy" id="412755"/>
    <lineage>
        <taxon>unclassified sequences</taxon>
        <taxon>metagenomes</taxon>
        <taxon>ecological metagenomes</taxon>
    </lineage>
</organism>
<reference evidence="1" key="1">
    <citation type="journal article" date="2015" name="Nature">
        <title>Complex archaea that bridge the gap between prokaryotes and eukaryotes.</title>
        <authorList>
            <person name="Spang A."/>
            <person name="Saw J.H."/>
            <person name="Jorgensen S.L."/>
            <person name="Zaremba-Niedzwiedzka K."/>
            <person name="Martijn J."/>
            <person name="Lind A.E."/>
            <person name="van Eijk R."/>
            <person name="Schleper C."/>
            <person name="Guy L."/>
            <person name="Ettema T.J."/>
        </authorList>
    </citation>
    <scope>NUCLEOTIDE SEQUENCE</scope>
</reference>
<dbReference type="EMBL" id="LAZR01059639">
    <property type="protein sequence ID" value="KKK67387.1"/>
    <property type="molecule type" value="Genomic_DNA"/>
</dbReference>